<feature type="binding site" evidence="7">
    <location>
        <position position="367"/>
    </location>
    <ligand>
        <name>3-phosphoshikimate</name>
        <dbReference type="ChEBI" id="CHEBI:145989"/>
    </ligand>
</feature>
<feature type="binding site" evidence="7">
    <location>
        <position position="413"/>
    </location>
    <ligand>
        <name>phosphoenolpyruvate</name>
        <dbReference type="ChEBI" id="CHEBI:58702"/>
    </ligand>
</feature>
<feature type="binding site" evidence="7">
    <location>
        <position position="186"/>
    </location>
    <ligand>
        <name>3-phosphoshikimate</name>
        <dbReference type="ChEBI" id="CHEBI:145989"/>
    </ligand>
</feature>
<feature type="domain" description="Enolpyruvate transferase" evidence="8">
    <location>
        <begin position="21"/>
        <end position="444"/>
    </location>
</feature>
<dbReference type="InterPro" id="IPR006264">
    <property type="entry name" value="EPSP_synthase"/>
</dbReference>
<comment type="catalytic activity">
    <reaction evidence="6">
        <text>3-phosphoshikimate + phosphoenolpyruvate = 5-O-(1-carboxyvinyl)-3-phosphoshikimate + phosphate</text>
        <dbReference type="Rhea" id="RHEA:21256"/>
        <dbReference type="ChEBI" id="CHEBI:43474"/>
        <dbReference type="ChEBI" id="CHEBI:57701"/>
        <dbReference type="ChEBI" id="CHEBI:58702"/>
        <dbReference type="ChEBI" id="CHEBI:145989"/>
        <dbReference type="EC" id="2.5.1.19"/>
    </reaction>
    <physiologicalReaction direction="left-to-right" evidence="6">
        <dbReference type="Rhea" id="RHEA:21257"/>
    </physiologicalReaction>
</comment>
<dbReference type="EC" id="2.5.1.19" evidence="7"/>
<keyword evidence="7" id="KW-0963">Cytoplasm</keyword>
<dbReference type="NCBIfam" id="TIGR01356">
    <property type="entry name" value="aroA"/>
    <property type="match status" value="1"/>
</dbReference>
<dbReference type="GO" id="GO:0003866">
    <property type="term" value="F:3-phosphoshikimate 1-carboxyvinyltransferase activity"/>
    <property type="evidence" value="ECO:0007669"/>
    <property type="project" value="UniProtKB-UniRule"/>
</dbReference>
<evidence type="ECO:0000256" key="6">
    <source>
        <dbReference type="ARBA" id="ARBA00044633"/>
    </source>
</evidence>
<dbReference type="PROSITE" id="PS00104">
    <property type="entry name" value="EPSP_SYNTHASE_1"/>
    <property type="match status" value="1"/>
</dbReference>
<gene>
    <name evidence="7 9" type="primary">aroA</name>
    <name evidence="9" type="ORF">QDX21_00545</name>
</gene>
<comment type="function">
    <text evidence="7">Catalyzes the transfer of the enolpyruvyl moiety of phosphoenolpyruvate (PEP) to the 5-hydroxyl of shikimate-3-phosphate (S3P) to produce enolpyruvyl shikimate-3-phosphate and inorganic phosphate.</text>
</comment>
<evidence type="ECO:0000313" key="9">
    <source>
        <dbReference type="EMBL" id="WGH93344.1"/>
    </source>
</evidence>
<evidence type="ECO:0000313" key="10">
    <source>
        <dbReference type="Proteomes" id="UP001224674"/>
    </source>
</evidence>
<feature type="binding site" evidence="7">
    <location>
        <position position="185"/>
    </location>
    <ligand>
        <name>3-phosphoshikimate</name>
        <dbReference type="ChEBI" id="CHEBI:145989"/>
    </ligand>
</feature>
<dbReference type="Gene3D" id="3.65.10.10">
    <property type="entry name" value="Enolpyruvate transferase domain"/>
    <property type="match status" value="2"/>
</dbReference>
<feature type="binding site" evidence="7">
    <location>
        <position position="371"/>
    </location>
    <ligand>
        <name>phosphoenolpyruvate</name>
        <dbReference type="ChEBI" id="CHEBI:58702"/>
    </ligand>
</feature>
<keyword evidence="5 7" id="KW-0057">Aromatic amino acid biosynthesis</keyword>
<evidence type="ECO:0000256" key="3">
    <source>
        <dbReference type="ARBA" id="ARBA00022605"/>
    </source>
</evidence>
<feature type="binding site" evidence="7">
    <location>
        <position position="39"/>
    </location>
    <ligand>
        <name>3-phosphoshikimate</name>
        <dbReference type="ChEBI" id="CHEBI:145989"/>
    </ligand>
</feature>
<evidence type="ECO:0000256" key="1">
    <source>
        <dbReference type="ARBA" id="ARBA00004811"/>
    </source>
</evidence>
<feature type="binding site" evidence="7">
    <location>
        <position position="108"/>
    </location>
    <ligand>
        <name>phosphoenolpyruvate</name>
        <dbReference type="ChEBI" id="CHEBI:58702"/>
    </ligand>
</feature>
<dbReference type="PANTHER" id="PTHR21090">
    <property type="entry name" value="AROM/DEHYDROQUINATE SYNTHASE"/>
    <property type="match status" value="1"/>
</dbReference>
<feature type="binding site" evidence="7">
    <location>
        <position position="438"/>
    </location>
    <ligand>
        <name>phosphoenolpyruvate</name>
        <dbReference type="ChEBI" id="CHEBI:58702"/>
    </ligand>
</feature>
<dbReference type="GO" id="GO:0005737">
    <property type="term" value="C:cytoplasm"/>
    <property type="evidence" value="ECO:0007669"/>
    <property type="project" value="UniProtKB-SubCell"/>
</dbReference>
<feature type="binding site" evidence="7">
    <location>
        <position position="34"/>
    </location>
    <ligand>
        <name>phosphoenolpyruvate</name>
        <dbReference type="ChEBI" id="CHEBI:58702"/>
    </ligand>
</feature>
<evidence type="ECO:0000256" key="7">
    <source>
        <dbReference type="HAMAP-Rule" id="MF_00210"/>
    </source>
</evidence>
<reference evidence="9 10" key="1">
    <citation type="submission" date="2023-03" db="EMBL/GenBank/DDBJ databases">
        <title>Complete genome sequences of several Auritidibacter ignavus strains isolated from ear infections.</title>
        <authorList>
            <person name="Baehr T."/>
            <person name="Baumhoegger A.M."/>
        </authorList>
    </citation>
    <scope>NUCLEOTIDE SEQUENCE [LARGE SCALE GENOMIC DNA]</scope>
    <source>
        <strain evidence="9 10">BABAE-6</strain>
    </source>
</reference>
<name>A0AAJ6DCD2_9MICC</name>
<dbReference type="HAMAP" id="MF_00210">
    <property type="entry name" value="EPSP_synth"/>
    <property type="match status" value="1"/>
</dbReference>
<comment type="subunit">
    <text evidence="7">Monomer.</text>
</comment>
<organism evidence="9 10">
    <name type="scientific">Auritidibacter ignavus</name>
    <dbReference type="NCBI Taxonomy" id="678932"/>
    <lineage>
        <taxon>Bacteria</taxon>
        <taxon>Bacillati</taxon>
        <taxon>Actinomycetota</taxon>
        <taxon>Actinomycetes</taxon>
        <taxon>Micrococcales</taxon>
        <taxon>Micrococcaceae</taxon>
        <taxon>Auritidibacter</taxon>
    </lineage>
</organism>
<feature type="active site" description="Proton acceptor" evidence="7">
    <location>
        <position position="340"/>
    </location>
</feature>
<comment type="pathway">
    <text evidence="1 7">Metabolic intermediate biosynthesis; chorismate biosynthesis; chorismate from D-erythrose 4-phosphate and phosphoenolpyruvate: step 6/7.</text>
</comment>
<dbReference type="InterPro" id="IPR001986">
    <property type="entry name" value="Enolpyruvate_Tfrase_dom"/>
</dbReference>
<keyword evidence="4 7" id="KW-0808">Transferase</keyword>
<dbReference type="InterPro" id="IPR036968">
    <property type="entry name" value="Enolpyruvate_Tfrase_sf"/>
</dbReference>
<dbReference type="GO" id="GO:0008652">
    <property type="term" value="P:amino acid biosynthetic process"/>
    <property type="evidence" value="ECO:0007669"/>
    <property type="project" value="UniProtKB-KW"/>
</dbReference>
<accession>A0AAJ6DCD2</accession>
<dbReference type="Proteomes" id="UP001224674">
    <property type="component" value="Chromosome"/>
</dbReference>
<feature type="binding site" evidence="7">
    <location>
        <position position="213"/>
    </location>
    <ligand>
        <name>3-phosphoshikimate</name>
        <dbReference type="ChEBI" id="CHEBI:145989"/>
    </ligand>
</feature>
<keyword evidence="3 7" id="KW-0028">Amino-acid biosynthesis</keyword>
<dbReference type="PANTHER" id="PTHR21090:SF5">
    <property type="entry name" value="PENTAFUNCTIONAL AROM POLYPEPTIDE"/>
    <property type="match status" value="1"/>
</dbReference>
<feature type="binding site" evidence="7">
    <location>
        <position position="186"/>
    </location>
    <ligand>
        <name>phosphoenolpyruvate</name>
        <dbReference type="ChEBI" id="CHEBI:58702"/>
    </ligand>
</feature>
<dbReference type="InterPro" id="IPR013792">
    <property type="entry name" value="RNA3'P_cycl/enolpyr_Trfase_a/b"/>
</dbReference>
<feature type="binding site" evidence="7">
    <location>
        <position position="35"/>
    </location>
    <ligand>
        <name>3-phosphoshikimate</name>
        <dbReference type="ChEBI" id="CHEBI:145989"/>
    </ligand>
</feature>
<feature type="binding site" evidence="7">
    <location>
        <position position="184"/>
    </location>
    <ligand>
        <name>3-phosphoshikimate</name>
        <dbReference type="ChEBI" id="CHEBI:145989"/>
    </ligand>
</feature>
<evidence type="ECO:0000256" key="2">
    <source>
        <dbReference type="ARBA" id="ARBA00009948"/>
    </source>
</evidence>
<feature type="binding site" evidence="7">
    <location>
        <position position="136"/>
    </location>
    <ligand>
        <name>phosphoenolpyruvate</name>
        <dbReference type="ChEBI" id="CHEBI:58702"/>
    </ligand>
</feature>
<evidence type="ECO:0000259" key="8">
    <source>
        <dbReference type="Pfam" id="PF00275"/>
    </source>
</evidence>
<keyword evidence="10" id="KW-1185">Reference proteome</keyword>
<dbReference type="GO" id="GO:0009423">
    <property type="term" value="P:chorismate biosynthetic process"/>
    <property type="evidence" value="ECO:0007669"/>
    <property type="project" value="UniProtKB-UniRule"/>
</dbReference>
<dbReference type="SUPFAM" id="SSF55205">
    <property type="entry name" value="EPT/RTPC-like"/>
    <property type="match status" value="1"/>
</dbReference>
<dbReference type="EMBL" id="CP122566">
    <property type="protein sequence ID" value="WGH93344.1"/>
    <property type="molecule type" value="Genomic_DNA"/>
</dbReference>
<dbReference type="GO" id="GO:0009073">
    <property type="term" value="P:aromatic amino acid family biosynthetic process"/>
    <property type="evidence" value="ECO:0007669"/>
    <property type="project" value="UniProtKB-KW"/>
</dbReference>
<evidence type="ECO:0000256" key="4">
    <source>
        <dbReference type="ARBA" id="ARBA00022679"/>
    </source>
</evidence>
<dbReference type="InterPro" id="IPR023193">
    <property type="entry name" value="EPSP_synthase_CS"/>
</dbReference>
<comment type="similarity">
    <text evidence="2 7">Belongs to the EPSP synthase family.</text>
</comment>
<feature type="binding site" evidence="7">
    <location>
        <position position="340"/>
    </location>
    <ligand>
        <name>3-phosphoshikimate</name>
        <dbReference type="ChEBI" id="CHEBI:145989"/>
    </ligand>
</feature>
<feature type="binding site" evidence="7">
    <location>
        <position position="34"/>
    </location>
    <ligand>
        <name>3-phosphoshikimate</name>
        <dbReference type="ChEBI" id="CHEBI:145989"/>
    </ligand>
</feature>
<dbReference type="PIRSF" id="PIRSF000505">
    <property type="entry name" value="EPSPS"/>
    <property type="match status" value="1"/>
</dbReference>
<dbReference type="Pfam" id="PF00275">
    <property type="entry name" value="EPSP_synthase"/>
    <property type="match status" value="1"/>
</dbReference>
<comment type="subcellular location">
    <subcellularLocation>
        <location evidence="7">Cytoplasm</location>
    </subcellularLocation>
</comment>
<dbReference type="CDD" id="cd01556">
    <property type="entry name" value="EPSP_synthase"/>
    <property type="match status" value="1"/>
</dbReference>
<comment type="caution">
    <text evidence="7">Lacks conserved residue(s) required for the propagation of feature annotation.</text>
</comment>
<sequence length="464" mass="48584">MSSPSLADHPADKLWQAPHARGPVRATVEIPGSKSLSNRYLVLAALANAPSELTGVLDSRDTALMRDALEALGATITPGDAPGSYRITPLKPGTHFAEPLTIEVGLAGTVMRFIPPVAALMQAEVHCVGDPEASARPMGPLLEGLRQAGVRITAETTPVAHLPFTVYGTGSVPGGTVCIDASGSSQFVSGLLLCAAHYERGLSIRHTGSRVPSPEHVGMTLKVLAEVGVETASPEPGHWIVSPGPIRARNTAVEPDLSNAGVYLAAAVITGGRVSIPHWPRETTQIGDRWQQILPRFGADVQWAPNPEDDASGTLTVTGQTDSTGKPIILGAGEIAGAAELVPTIAALALVADSETALTGIGHLRGHETDRLHAIVTEATKLGARVHATDTALYFSPSEQLRPATLDSWADHRMATFGALAGLHIPGVSVRDITTTSKTMPRFPLAWSELFGLEATAERTMVQG</sequence>
<dbReference type="RefSeq" id="WP_110109998.1">
    <property type="nucleotide sequence ID" value="NZ_CP122566.1"/>
</dbReference>
<dbReference type="AlphaFoldDB" id="A0AAJ6DCD2"/>
<protein>
    <recommendedName>
        <fullName evidence="7">3-phosphoshikimate 1-carboxyvinyltransferase</fullName>
        <ecNumber evidence="7">2.5.1.19</ecNumber>
    </recommendedName>
    <alternativeName>
        <fullName evidence="7">5-enolpyruvylshikimate-3-phosphate synthase</fullName>
        <shortName evidence="7">EPSP synthase</shortName>
        <shortName evidence="7">EPSPS</shortName>
    </alternativeName>
</protein>
<dbReference type="PROSITE" id="PS00885">
    <property type="entry name" value="EPSP_SYNTHASE_2"/>
    <property type="match status" value="1"/>
</dbReference>
<evidence type="ECO:0000256" key="5">
    <source>
        <dbReference type="ARBA" id="ARBA00023141"/>
    </source>
</evidence>
<proteinExistence type="inferred from homology"/>